<evidence type="ECO:0000313" key="2">
    <source>
        <dbReference type="EMBL" id="MBB2169661.1"/>
    </source>
</evidence>
<name>A0A7W4NX88_9PROT</name>
<dbReference type="RefSeq" id="WP_182987165.1">
    <property type="nucleotide sequence ID" value="NZ_JABEQD010000012.1"/>
</dbReference>
<evidence type="ECO:0000313" key="3">
    <source>
        <dbReference type="Proteomes" id="UP000559860"/>
    </source>
</evidence>
<protein>
    <recommendedName>
        <fullName evidence="1">Transcriptional regulator-like domain-containing protein</fullName>
    </recommendedName>
</protein>
<keyword evidence="3" id="KW-1185">Reference proteome</keyword>
<feature type="domain" description="Transcriptional regulator-like" evidence="1">
    <location>
        <begin position="5"/>
        <end position="63"/>
    </location>
</feature>
<organism evidence="2 3">
    <name type="scientific">Gluconacetobacter aggeris</name>
    <dbReference type="NCBI Taxonomy" id="1286186"/>
    <lineage>
        <taxon>Bacteria</taxon>
        <taxon>Pseudomonadati</taxon>
        <taxon>Pseudomonadota</taxon>
        <taxon>Alphaproteobacteria</taxon>
        <taxon>Acetobacterales</taxon>
        <taxon>Acetobacteraceae</taxon>
        <taxon>Gluconacetobacter</taxon>
    </lineage>
</organism>
<dbReference type="Proteomes" id="UP000559860">
    <property type="component" value="Unassembled WGS sequence"/>
</dbReference>
<reference evidence="2 3" key="1">
    <citation type="submission" date="2020-04" db="EMBL/GenBank/DDBJ databases">
        <title>Description of novel Gluconacetobacter.</title>
        <authorList>
            <person name="Sombolestani A."/>
        </authorList>
    </citation>
    <scope>NUCLEOTIDE SEQUENCE [LARGE SCALE GENOMIC DNA]</scope>
    <source>
        <strain evidence="2 3">LMG 27801</strain>
    </source>
</reference>
<dbReference type="AlphaFoldDB" id="A0A7W4NX88"/>
<dbReference type="InterPro" id="IPR045465">
    <property type="entry name" value="Trans_reg_dom"/>
</dbReference>
<gene>
    <name evidence="2" type="ORF">HLH36_15115</name>
</gene>
<proteinExistence type="predicted"/>
<sequence>MPGGNWRDQKHYERLRDATLAELGWEYLRRSRRYREAQRTWSDLAPGDSQQAVFSRHWGPRFRRRS</sequence>
<evidence type="ECO:0000259" key="1">
    <source>
        <dbReference type="Pfam" id="PF20109"/>
    </source>
</evidence>
<accession>A0A7W4NX88</accession>
<comment type="caution">
    <text evidence="2">The sequence shown here is derived from an EMBL/GenBank/DDBJ whole genome shotgun (WGS) entry which is preliminary data.</text>
</comment>
<dbReference type="EMBL" id="JABEQD010000012">
    <property type="protein sequence ID" value="MBB2169661.1"/>
    <property type="molecule type" value="Genomic_DNA"/>
</dbReference>
<dbReference type="Pfam" id="PF20109">
    <property type="entry name" value="Trans_reg_dom"/>
    <property type="match status" value="1"/>
</dbReference>